<dbReference type="InterPro" id="IPR002885">
    <property type="entry name" value="PPR_rpt"/>
</dbReference>
<evidence type="ECO:0000256" key="1">
    <source>
        <dbReference type="PROSITE-ProRule" id="PRU00708"/>
    </source>
</evidence>
<dbReference type="Gene3D" id="1.25.40.10">
    <property type="entry name" value="Tetratricopeptide repeat domain"/>
    <property type="match status" value="1"/>
</dbReference>
<proteinExistence type="predicted"/>
<evidence type="ECO:0000313" key="2">
    <source>
        <dbReference type="EMBL" id="KAJ8979141.1"/>
    </source>
</evidence>
<dbReference type="PANTHER" id="PTHR12296">
    <property type="entry name" value="DENN DOMAIN-CONTAINING PROTEIN 4"/>
    <property type="match status" value="1"/>
</dbReference>
<evidence type="ECO:0000313" key="3">
    <source>
        <dbReference type="Proteomes" id="UP001162164"/>
    </source>
</evidence>
<dbReference type="EMBL" id="JAPWTJ010000369">
    <property type="protein sequence ID" value="KAJ8979141.1"/>
    <property type="molecule type" value="Genomic_DNA"/>
</dbReference>
<sequence>MLSKYICSPELWAKCLCGTCHTLYFMVLPSMLSLNVGKEKAILQQAYELLVRAMHKKLACDEVCYRLMMQLCGEHSRPLLAVKLLVLMKKYGIQPNALTYGLYNRCVLEAEWPAYSGSSQLLWNKLRNVVLGAAHFRWAAKRKAVRKLSASTEGGEFLTIQTGQLLSSLDSHEAIREDNNLLDKFRKVASIVKGSFNGLEQTVVDGGENIEDENFEEEASQSVEKKVVTNYISPDSPSEYRLLSRSESAGDANIIDKLQNNKKPCSRSLQFNGEGGEVGGNLETFIRRVSPREVVTENDPLGAFEEPQPTTLITPAPTEVTPSIMTNSTITDEPILFRSSCTVLGYLRRKSTCPEQIASL</sequence>
<name>A0ABQ9JLS5_9CUCU</name>
<gene>
    <name evidence="2" type="ORF">NQ317_016760</name>
</gene>
<dbReference type="InterPro" id="IPR011990">
    <property type="entry name" value="TPR-like_helical_dom_sf"/>
</dbReference>
<comment type="caution">
    <text evidence="2">The sequence shown here is derived from an EMBL/GenBank/DDBJ whole genome shotgun (WGS) entry which is preliminary data.</text>
</comment>
<keyword evidence="3" id="KW-1185">Reference proteome</keyword>
<dbReference type="InterPro" id="IPR051696">
    <property type="entry name" value="DENN_Domain_GEFs"/>
</dbReference>
<reference evidence="2" key="1">
    <citation type="journal article" date="2023" name="Insect Mol. Biol.">
        <title>Genome sequencing provides insights into the evolution of gene families encoding plant cell wall-degrading enzymes in longhorned beetles.</title>
        <authorList>
            <person name="Shin N.R."/>
            <person name="Okamura Y."/>
            <person name="Kirsch R."/>
            <person name="Pauchet Y."/>
        </authorList>
    </citation>
    <scope>NUCLEOTIDE SEQUENCE</scope>
    <source>
        <strain evidence="2">MMC_N1</strain>
    </source>
</reference>
<dbReference type="PANTHER" id="PTHR12296:SF30">
    <property type="entry name" value="DENN DOMAIN-CONTAINING PROTEIN CRAG"/>
    <property type="match status" value="1"/>
</dbReference>
<dbReference type="PROSITE" id="PS51375">
    <property type="entry name" value="PPR"/>
    <property type="match status" value="1"/>
</dbReference>
<organism evidence="2 3">
    <name type="scientific">Molorchus minor</name>
    <dbReference type="NCBI Taxonomy" id="1323400"/>
    <lineage>
        <taxon>Eukaryota</taxon>
        <taxon>Metazoa</taxon>
        <taxon>Ecdysozoa</taxon>
        <taxon>Arthropoda</taxon>
        <taxon>Hexapoda</taxon>
        <taxon>Insecta</taxon>
        <taxon>Pterygota</taxon>
        <taxon>Neoptera</taxon>
        <taxon>Endopterygota</taxon>
        <taxon>Coleoptera</taxon>
        <taxon>Polyphaga</taxon>
        <taxon>Cucujiformia</taxon>
        <taxon>Chrysomeloidea</taxon>
        <taxon>Cerambycidae</taxon>
        <taxon>Lamiinae</taxon>
        <taxon>Monochamini</taxon>
        <taxon>Molorchus</taxon>
    </lineage>
</organism>
<dbReference type="Proteomes" id="UP001162164">
    <property type="component" value="Unassembled WGS sequence"/>
</dbReference>
<protein>
    <submittedName>
        <fullName evidence="2">Uncharacterized protein</fullName>
    </submittedName>
</protein>
<feature type="repeat" description="PPR" evidence="1">
    <location>
        <begin position="61"/>
        <end position="95"/>
    </location>
</feature>
<accession>A0ABQ9JLS5</accession>